<feature type="transmembrane region" description="Helical" evidence="5">
    <location>
        <begin position="7"/>
        <end position="26"/>
    </location>
</feature>
<feature type="transmembrane region" description="Helical" evidence="5">
    <location>
        <begin position="231"/>
        <end position="250"/>
    </location>
</feature>
<name>A0A6B9XTD0_ENTCL</name>
<dbReference type="InterPro" id="IPR007016">
    <property type="entry name" value="O-antigen_ligase-rel_domated"/>
</dbReference>
<evidence type="ECO:0000259" key="6">
    <source>
        <dbReference type="Pfam" id="PF04932"/>
    </source>
</evidence>
<keyword evidence="4 5" id="KW-0472">Membrane</keyword>
<feature type="transmembrane region" description="Helical" evidence="5">
    <location>
        <begin position="83"/>
        <end position="101"/>
    </location>
</feature>
<gene>
    <name evidence="7" type="primary">wzy</name>
</gene>
<feature type="transmembrane region" description="Helical" evidence="5">
    <location>
        <begin position="58"/>
        <end position="77"/>
    </location>
</feature>
<feature type="transmembrane region" description="Helical" evidence="5">
    <location>
        <begin position="32"/>
        <end position="51"/>
    </location>
</feature>
<dbReference type="Pfam" id="PF04932">
    <property type="entry name" value="Wzy_C"/>
    <property type="match status" value="1"/>
</dbReference>
<feature type="domain" description="O-antigen ligase-related" evidence="6">
    <location>
        <begin position="197"/>
        <end position="318"/>
    </location>
</feature>
<keyword evidence="2 5" id="KW-0812">Transmembrane</keyword>
<evidence type="ECO:0000313" key="7">
    <source>
        <dbReference type="EMBL" id="QHR93392.1"/>
    </source>
</evidence>
<accession>A0A6B9XTD0</accession>
<evidence type="ECO:0000256" key="5">
    <source>
        <dbReference type="SAM" id="Phobius"/>
    </source>
</evidence>
<feature type="transmembrane region" description="Helical" evidence="5">
    <location>
        <begin position="163"/>
        <end position="180"/>
    </location>
</feature>
<feature type="transmembrane region" description="Helical" evidence="5">
    <location>
        <begin position="192"/>
        <end position="225"/>
    </location>
</feature>
<dbReference type="AlphaFoldDB" id="A0A6B9XTD0"/>
<sequence>MSTEYFLKKSVSSVTILWLLCSGIYLTKLTPFSPVYFAFILICLKLVLGFIQNANFQATKYSLLCGLFILFSFFLFLNSSPGLVINIIITIMSPIIVSYYCRNRYIKAHTLLNIFLLYGVIFVIDGLWRLSHPYLDNVEKLDSLGIGFQIYKVNSLMYLDSNFVGLEAVFILSVIVYLMKELRLSGYYFLKYLTVISCLILGVLLTFSRAAIIAMIIMFVVNLLLSNRRLVLLSFFLVPVFLFIVIEVVLSKFENDISFASKFHIISYTLDYISTASLTNIFFGVGIGNSIDAIGMGAHNLIVTFFIESGFFGLTLFLILLSVNCYYLKSDAFIVVMPFMIAAMSLGTTALPYFFTFSFLCSLYKTKQFDIILNSHSSR</sequence>
<protein>
    <submittedName>
        <fullName evidence="7">O antigen polymerase</fullName>
    </submittedName>
</protein>
<comment type="subcellular location">
    <subcellularLocation>
        <location evidence="1">Membrane</location>
        <topology evidence="1">Multi-pass membrane protein</topology>
    </subcellularLocation>
</comment>
<evidence type="ECO:0000256" key="3">
    <source>
        <dbReference type="ARBA" id="ARBA00022989"/>
    </source>
</evidence>
<feature type="transmembrane region" description="Helical" evidence="5">
    <location>
        <begin position="108"/>
        <end position="128"/>
    </location>
</feature>
<feature type="transmembrane region" description="Helical" evidence="5">
    <location>
        <begin position="301"/>
        <end position="321"/>
    </location>
</feature>
<dbReference type="EMBL" id="MK595739">
    <property type="protein sequence ID" value="QHR93392.1"/>
    <property type="molecule type" value="Genomic_DNA"/>
</dbReference>
<organism evidence="7">
    <name type="scientific">Enterobacter cloacae</name>
    <dbReference type="NCBI Taxonomy" id="550"/>
    <lineage>
        <taxon>Bacteria</taxon>
        <taxon>Pseudomonadati</taxon>
        <taxon>Pseudomonadota</taxon>
        <taxon>Gammaproteobacteria</taxon>
        <taxon>Enterobacterales</taxon>
        <taxon>Enterobacteriaceae</taxon>
        <taxon>Enterobacter</taxon>
        <taxon>Enterobacter cloacae complex</taxon>
    </lineage>
</organism>
<evidence type="ECO:0000256" key="2">
    <source>
        <dbReference type="ARBA" id="ARBA00022692"/>
    </source>
</evidence>
<keyword evidence="3 5" id="KW-1133">Transmembrane helix</keyword>
<evidence type="ECO:0000256" key="4">
    <source>
        <dbReference type="ARBA" id="ARBA00023136"/>
    </source>
</evidence>
<feature type="transmembrane region" description="Helical" evidence="5">
    <location>
        <begin position="333"/>
        <end position="355"/>
    </location>
</feature>
<proteinExistence type="predicted"/>
<dbReference type="GO" id="GO:0016020">
    <property type="term" value="C:membrane"/>
    <property type="evidence" value="ECO:0007669"/>
    <property type="project" value="UniProtKB-SubCell"/>
</dbReference>
<evidence type="ECO:0000256" key="1">
    <source>
        <dbReference type="ARBA" id="ARBA00004141"/>
    </source>
</evidence>
<reference evidence="7" key="1">
    <citation type="submission" date="2019-03" db="EMBL/GenBank/DDBJ databases">
        <title>Genetic characterization of the O-antigen and development of a molecular serotyping scheme for Enterobacter cloacae.</title>
        <authorList>
            <person name="Li Y."/>
            <person name="Huang J."/>
            <person name="Wang X."/>
            <person name="Xu C."/>
            <person name="Han T."/>
            <person name="Guo X."/>
        </authorList>
    </citation>
    <scope>NUCLEOTIDE SEQUENCE</scope>
    <source>
        <strain evidence="7">NCTC 11932</strain>
    </source>
</reference>
<feature type="transmembrane region" description="Helical" evidence="5">
    <location>
        <begin position="270"/>
        <end position="289"/>
    </location>
</feature>